<dbReference type="EMBL" id="CAFBQW010000003">
    <property type="protein sequence ID" value="CAB5059374.1"/>
    <property type="molecule type" value="Genomic_DNA"/>
</dbReference>
<evidence type="ECO:0000256" key="2">
    <source>
        <dbReference type="ARBA" id="ARBA00022679"/>
    </source>
</evidence>
<dbReference type="EMBL" id="CAFBOG010000112">
    <property type="protein sequence ID" value="CAB4984607.1"/>
    <property type="molecule type" value="Genomic_DNA"/>
</dbReference>
<keyword evidence="1" id="KW-0328">Glycosyltransferase</keyword>
<evidence type="ECO:0000313" key="3">
    <source>
        <dbReference type="EMBL" id="CAB4802292.1"/>
    </source>
</evidence>
<gene>
    <name evidence="3" type="ORF">UFOPK3046_00634</name>
    <name evidence="4" type="ORF">UFOPK3914_01222</name>
    <name evidence="5" type="ORF">UFOPK4354_00050</name>
</gene>
<dbReference type="NCBIfam" id="TIGR00696">
    <property type="entry name" value="wecG_tagA_cpsF"/>
    <property type="match status" value="1"/>
</dbReference>
<dbReference type="GO" id="GO:0016758">
    <property type="term" value="F:hexosyltransferase activity"/>
    <property type="evidence" value="ECO:0007669"/>
    <property type="project" value="TreeGrafter"/>
</dbReference>
<reference evidence="4" key="1">
    <citation type="submission" date="2020-05" db="EMBL/GenBank/DDBJ databases">
        <authorList>
            <person name="Chiriac C."/>
            <person name="Salcher M."/>
            <person name="Ghai R."/>
            <person name="Kavagutti S V."/>
        </authorList>
    </citation>
    <scope>NUCLEOTIDE SEQUENCE</scope>
</reference>
<name>A0A6J7MV54_9ZZZZ</name>
<accession>A0A6J7MV54</accession>
<proteinExistence type="predicted"/>
<evidence type="ECO:0000256" key="1">
    <source>
        <dbReference type="ARBA" id="ARBA00022676"/>
    </source>
</evidence>
<protein>
    <submittedName>
        <fullName evidence="4">Unannotated protein</fullName>
    </submittedName>
</protein>
<dbReference type="AlphaFoldDB" id="A0A6J7MV54"/>
<organism evidence="4">
    <name type="scientific">freshwater metagenome</name>
    <dbReference type="NCBI Taxonomy" id="449393"/>
    <lineage>
        <taxon>unclassified sequences</taxon>
        <taxon>metagenomes</taxon>
        <taxon>ecological metagenomes</taxon>
    </lineage>
</organism>
<evidence type="ECO:0000313" key="5">
    <source>
        <dbReference type="EMBL" id="CAB5059374.1"/>
    </source>
</evidence>
<dbReference type="CDD" id="cd06533">
    <property type="entry name" value="Glyco_transf_WecG_TagA"/>
    <property type="match status" value="1"/>
</dbReference>
<keyword evidence="2" id="KW-0808">Transferase</keyword>
<sequence>MDNRRSNPAIRTCGIRIDCIDLDEAVAQTIAQASALRSNRNEQRGVAVHLCNAWTLAYGLKDPAHADRVDSGDLNLPDGMPLVWLGKRFGLPISNRVYGPDLMSQTLDQGRSSGLRHYLYGTTEETLSQLQERLETRFPGAQIVGSEAPPFRPSTRIEEQSLAARIRDSQADVVWIGLGTPQQDELVHRLRPEVPAVLIPVGAAFDFLAGNKSQAPKWMQQRGLEWLFRLCSEPKRLWRRYLIGNLVFVRGAAPDFLRAVRHAPVAPRVMRPWGAAWEATRDIPRISLPQSQLDPDADLNTAAAATATLWLSQIDLPESLQTYGAAKLAQEFACEGSAAEQLSQTLCCPAEDFSEAALQILVEQCQNSRSGSGVLMQDFTRQLKLRQKR</sequence>
<dbReference type="Pfam" id="PF03808">
    <property type="entry name" value="Glyco_tran_WecG"/>
    <property type="match status" value="1"/>
</dbReference>
<dbReference type="InterPro" id="IPR004629">
    <property type="entry name" value="WecG_TagA_CpsF"/>
</dbReference>
<evidence type="ECO:0000313" key="4">
    <source>
        <dbReference type="EMBL" id="CAB4984607.1"/>
    </source>
</evidence>
<dbReference type="PANTHER" id="PTHR34136">
    <property type="match status" value="1"/>
</dbReference>
<dbReference type="EMBL" id="CAFAAQ010000040">
    <property type="protein sequence ID" value="CAB4802292.1"/>
    <property type="molecule type" value="Genomic_DNA"/>
</dbReference>
<dbReference type="PANTHER" id="PTHR34136:SF1">
    <property type="entry name" value="UDP-N-ACETYL-D-MANNOSAMINURONIC ACID TRANSFERASE"/>
    <property type="match status" value="1"/>
</dbReference>